<evidence type="ECO:0000256" key="1">
    <source>
        <dbReference type="SAM" id="MobiDB-lite"/>
    </source>
</evidence>
<evidence type="ECO:0000313" key="3">
    <source>
        <dbReference type="Proteomes" id="UP001174936"/>
    </source>
</evidence>
<gene>
    <name evidence="2" type="ORF">B0T16DRAFT_458452</name>
</gene>
<name>A0AA39Y8P4_9PEZI</name>
<protein>
    <submittedName>
        <fullName evidence="2">Uncharacterized protein</fullName>
    </submittedName>
</protein>
<feature type="region of interest" description="Disordered" evidence="1">
    <location>
        <begin position="22"/>
        <end position="45"/>
    </location>
</feature>
<comment type="caution">
    <text evidence="2">The sequence shown here is derived from an EMBL/GenBank/DDBJ whole genome shotgun (WGS) entry which is preliminary data.</text>
</comment>
<accession>A0AA39Y8P4</accession>
<dbReference type="EMBL" id="JAULSV010000004">
    <property type="protein sequence ID" value="KAK0646545.1"/>
    <property type="molecule type" value="Genomic_DNA"/>
</dbReference>
<reference evidence="2" key="1">
    <citation type="submission" date="2023-06" db="EMBL/GenBank/DDBJ databases">
        <title>Genome-scale phylogeny and comparative genomics of the fungal order Sordariales.</title>
        <authorList>
            <consortium name="Lawrence Berkeley National Laboratory"/>
            <person name="Hensen N."/>
            <person name="Bonometti L."/>
            <person name="Westerberg I."/>
            <person name="Brannstrom I.O."/>
            <person name="Guillou S."/>
            <person name="Cros-Aarteil S."/>
            <person name="Calhoun S."/>
            <person name="Haridas S."/>
            <person name="Kuo A."/>
            <person name="Mondo S."/>
            <person name="Pangilinan J."/>
            <person name="Riley R."/>
            <person name="Labutti K."/>
            <person name="Andreopoulos B."/>
            <person name="Lipzen A."/>
            <person name="Chen C."/>
            <person name="Yanf M."/>
            <person name="Daum C."/>
            <person name="Ng V."/>
            <person name="Clum A."/>
            <person name="Steindorff A."/>
            <person name="Ohm R."/>
            <person name="Martin F."/>
            <person name="Silar P."/>
            <person name="Natvig D."/>
            <person name="Lalanne C."/>
            <person name="Gautier V."/>
            <person name="Ament-Velasquez S.L."/>
            <person name="Kruys A."/>
            <person name="Hutchinson M.I."/>
            <person name="Powell A.J."/>
            <person name="Barry K."/>
            <person name="Miller A.N."/>
            <person name="Grigoriev I.V."/>
            <person name="Debuchy R."/>
            <person name="Gladieux P."/>
            <person name="Thoren M.H."/>
            <person name="Johannesson H."/>
        </authorList>
    </citation>
    <scope>NUCLEOTIDE SEQUENCE</scope>
    <source>
        <strain evidence="2">SMH2532-1</strain>
    </source>
</reference>
<organism evidence="2 3">
    <name type="scientific">Cercophora newfieldiana</name>
    <dbReference type="NCBI Taxonomy" id="92897"/>
    <lineage>
        <taxon>Eukaryota</taxon>
        <taxon>Fungi</taxon>
        <taxon>Dikarya</taxon>
        <taxon>Ascomycota</taxon>
        <taxon>Pezizomycotina</taxon>
        <taxon>Sordariomycetes</taxon>
        <taxon>Sordariomycetidae</taxon>
        <taxon>Sordariales</taxon>
        <taxon>Lasiosphaeriaceae</taxon>
        <taxon>Cercophora</taxon>
    </lineage>
</organism>
<dbReference type="Proteomes" id="UP001174936">
    <property type="component" value="Unassembled WGS sequence"/>
</dbReference>
<sequence>MKPVVLAKPEEGKDVNQVVAATAPVSQRQSQEHLPNQASPAPRQNEKRELLPPELMEIVTPSLKVGATFGTLGLFTGAAAGIIRSAPPALFSVVMGGQMFALGSSYYASRMVALRAFGGENEIRPADKVKASTVAGGVAGMVGGVLRGPKNIVPGIICFSVFGGAGQLLANAINWKPSSESTTEGFLKSKWSPVTFLPDEEYQKILKEKLLRVEVEIAIVDDNIKELRTAEEQSKKQQEDHK</sequence>
<proteinExistence type="predicted"/>
<evidence type="ECO:0000313" key="2">
    <source>
        <dbReference type="EMBL" id="KAK0646545.1"/>
    </source>
</evidence>
<dbReference type="AlphaFoldDB" id="A0AA39Y8P4"/>
<feature type="compositionally biased region" description="Polar residues" evidence="1">
    <location>
        <begin position="24"/>
        <end position="39"/>
    </location>
</feature>
<keyword evidence="3" id="KW-1185">Reference proteome</keyword>
<dbReference type="PANTHER" id="PTHR41390">
    <property type="entry name" value="CHROMOSOME 7, WHOLE GENOME SHOTGUN SEQUENCE"/>
    <property type="match status" value="1"/>
</dbReference>
<dbReference type="PANTHER" id="PTHR41390:SF1">
    <property type="entry name" value="NADH-UBIQUINONE OXIDOREDUCTASE 213 KDA SUBUNIT"/>
    <property type="match status" value="1"/>
</dbReference>